<dbReference type="PANTHER" id="PTHR30443">
    <property type="entry name" value="INNER MEMBRANE PROTEIN"/>
    <property type="match status" value="1"/>
</dbReference>
<dbReference type="InterPro" id="IPR000917">
    <property type="entry name" value="Sulfatase_N"/>
</dbReference>
<feature type="transmembrane region" description="Helical" evidence="7">
    <location>
        <begin position="121"/>
        <end position="144"/>
    </location>
</feature>
<dbReference type="EMBL" id="FOVL01000002">
    <property type="protein sequence ID" value="SFN32988.1"/>
    <property type="molecule type" value="Genomic_DNA"/>
</dbReference>
<evidence type="ECO:0000259" key="8">
    <source>
        <dbReference type="Pfam" id="PF00884"/>
    </source>
</evidence>
<feature type="domain" description="Sulfatase N-terminal" evidence="8">
    <location>
        <begin position="222"/>
        <end position="501"/>
    </location>
</feature>
<dbReference type="InterPro" id="IPR058130">
    <property type="entry name" value="PEA_transf_C"/>
</dbReference>
<keyword evidence="10" id="KW-1185">Reference proteome</keyword>
<evidence type="ECO:0000256" key="7">
    <source>
        <dbReference type="SAM" id="Phobius"/>
    </source>
</evidence>
<evidence type="ECO:0000256" key="4">
    <source>
        <dbReference type="ARBA" id="ARBA00022692"/>
    </source>
</evidence>
<keyword evidence="6 7" id="KW-0472">Membrane</keyword>
<dbReference type="Proteomes" id="UP000199153">
    <property type="component" value="Unassembled WGS sequence"/>
</dbReference>
<evidence type="ECO:0000256" key="2">
    <source>
        <dbReference type="ARBA" id="ARBA00022475"/>
    </source>
</evidence>
<organism evidence="9 10">
    <name type="scientific">Salegentibacter flavus</name>
    <dbReference type="NCBI Taxonomy" id="287099"/>
    <lineage>
        <taxon>Bacteria</taxon>
        <taxon>Pseudomonadati</taxon>
        <taxon>Bacteroidota</taxon>
        <taxon>Flavobacteriia</taxon>
        <taxon>Flavobacteriales</taxon>
        <taxon>Flavobacteriaceae</taxon>
        <taxon>Salegentibacter</taxon>
    </lineage>
</organism>
<evidence type="ECO:0000256" key="1">
    <source>
        <dbReference type="ARBA" id="ARBA00004651"/>
    </source>
</evidence>
<feature type="transmembrane region" description="Helical" evidence="7">
    <location>
        <begin position="156"/>
        <end position="172"/>
    </location>
</feature>
<dbReference type="SUPFAM" id="SSF53649">
    <property type="entry name" value="Alkaline phosphatase-like"/>
    <property type="match status" value="1"/>
</dbReference>
<sequence length="537" mass="63017">MQKINMFRNLVMKYWGSLFLFFFPTFIFFLSVFFLGEADTYKLRLSLIETAFFSGIIYLFYILIPKGKIRSLTFYFGYLLILIAVFIQASYYNLFADRLSASTIFILIETNTTETIEFLGAYLNFFSFILLVCLLTPLILIKFINKPFNIYLPEKALSIVLLLILLFVYQYKSLANHNLYNIAFNSYQDYLEETELYDEFGLDDPIGEIPEVIVKTREERKVFVMLIGESTTRHRMSLYGYERQTNPKLEKIKEELLVYRNVISPHTHTIPSLSKLMSFKHYEEEGRLDEGTIIQLMNKAGLETHWISNQKPIGLHETLITKMANASHNLHFLNVKNYNIESIHDEVVLEPLKKVLQENEDQFIVIHLLGTHAGYANRYPPSFEFFTDIPPILNDSAGVNVVNSYDNAIRYNDFIVSEIISEVKEQDAYSYVLYFSDHGEDVYQVHDGASHTETKGTYPMYDVPFILWQSDSFRENFNINFEPDRPYMLDDLIFSISDLSGLKFKGFQFKRSIFNENFKERDRIIYNKKNYDSIFSR</sequence>
<dbReference type="GO" id="GO:0009244">
    <property type="term" value="P:lipopolysaccharide core region biosynthetic process"/>
    <property type="evidence" value="ECO:0007669"/>
    <property type="project" value="TreeGrafter"/>
</dbReference>
<dbReference type="InterPro" id="IPR040423">
    <property type="entry name" value="PEA_transferase"/>
</dbReference>
<keyword evidence="2" id="KW-1003">Cell membrane</keyword>
<dbReference type="OrthoDB" id="9786870at2"/>
<evidence type="ECO:0000313" key="9">
    <source>
        <dbReference type="EMBL" id="SFN32988.1"/>
    </source>
</evidence>
<feature type="transmembrane region" description="Helical" evidence="7">
    <location>
        <begin position="41"/>
        <end position="63"/>
    </location>
</feature>
<dbReference type="InterPro" id="IPR017850">
    <property type="entry name" value="Alkaline_phosphatase_core_sf"/>
</dbReference>
<evidence type="ECO:0000256" key="6">
    <source>
        <dbReference type="ARBA" id="ARBA00023136"/>
    </source>
</evidence>
<keyword evidence="4 7" id="KW-0812">Transmembrane</keyword>
<reference evidence="9 10" key="1">
    <citation type="submission" date="2016-10" db="EMBL/GenBank/DDBJ databases">
        <authorList>
            <person name="de Groot N.N."/>
        </authorList>
    </citation>
    <scope>NUCLEOTIDE SEQUENCE [LARGE SCALE GENOMIC DNA]</scope>
    <source>
        <strain evidence="9 10">DSM 17794</strain>
    </source>
</reference>
<dbReference type="GO" id="GO:0005886">
    <property type="term" value="C:plasma membrane"/>
    <property type="evidence" value="ECO:0007669"/>
    <property type="project" value="UniProtKB-SubCell"/>
</dbReference>
<feature type="transmembrane region" description="Helical" evidence="7">
    <location>
        <begin position="12"/>
        <end position="35"/>
    </location>
</feature>
<dbReference type="PANTHER" id="PTHR30443:SF2">
    <property type="entry name" value="PHOSPHOETHANOLAMINE TRANSFERASE EPTC"/>
    <property type="match status" value="1"/>
</dbReference>
<dbReference type="CDD" id="cd16017">
    <property type="entry name" value="LptA"/>
    <property type="match status" value="1"/>
</dbReference>
<protein>
    <submittedName>
        <fullName evidence="9">Heptose-I-phosphate ethanolaminephosphotransferase</fullName>
    </submittedName>
</protein>
<dbReference type="Pfam" id="PF00884">
    <property type="entry name" value="Sulfatase"/>
    <property type="match status" value="1"/>
</dbReference>
<name>A0A1I4Y4H6_9FLAO</name>
<comment type="subcellular location">
    <subcellularLocation>
        <location evidence="1">Cell membrane</location>
        <topology evidence="1">Multi-pass membrane protein</topology>
    </subcellularLocation>
</comment>
<dbReference type="GO" id="GO:0016776">
    <property type="term" value="F:phosphotransferase activity, phosphate group as acceptor"/>
    <property type="evidence" value="ECO:0007669"/>
    <property type="project" value="TreeGrafter"/>
</dbReference>
<accession>A0A1I4Y4H6</accession>
<dbReference type="AlphaFoldDB" id="A0A1I4Y4H6"/>
<dbReference type="Gene3D" id="3.40.720.10">
    <property type="entry name" value="Alkaline Phosphatase, subunit A"/>
    <property type="match status" value="1"/>
</dbReference>
<gene>
    <name evidence="9" type="ORF">SAMN05660413_00516</name>
</gene>
<feature type="transmembrane region" description="Helical" evidence="7">
    <location>
        <begin position="75"/>
        <end position="94"/>
    </location>
</feature>
<evidence type="ECO:0000313" key="10">
    <source>
        <dbReference type="Proteomes" id="UP000199153"/>
    </source>
</evidence>
<evidence type="ECO:0000256" key="5">
    <source>
        <dbReference type="ARBA" id="ARBA00022989"/>
    </source>
</evidence>
<keyword evidence="3 9" id="KW-0808">Transferase</keyword>
<dbReference type="STRING" id="287099.SAMN05660413_00516"/>
<proteinExistence type="predicted"/>
<evidence type="ECO:0000256" key="3">
    <source>
        <dbReference type="ARBA" id="ARBA00022679"/>
    </source>
</evidence>
<keyword evidence="5 7" id="KW-1133">Transmembrane helix</keyword>